<gene>
    <name evidence="2" type="ORF">JWS13_04435</name>
</gene>
<keyword evidence="2" id="KW-0614">Plasmid</keyword>
<geneLocation type="plasmid" evidence="2 3">
    <name>unnamed2</name>
</geneLocation>
<reference evidence="2 3" key="1">
    <citation type="journal article" date="2021" name="Microbiol. Resour. Announc.">
        <title>Complete Genome Sequences of Two Rhodococcus sp. Strains with Large and Linear Chromosomes, Isolated from Apple Rhizosphere.</title>
        <authorList>
            <person name="Benning S."/>
            <person name="Brugnone N."/>
            <person name="Siani R."/>
            <person name="Kublik S."/>
            <person name="Schloter M."/>
            <person name="Rad V."/>
        </authorList>
    </citation>
    <scope>NUCLEOTIDE SEQUENCE [LARGE SCALE GENOMIC DNA]</scope>
    <source>
        <strain evidence="2 3">R79</strain>
    </source>
</reference>
<dbReference type="Proteomes" id="UP000662986">
    <property type="component" value="Plasmid unnamed2"/>
</dbReference>
<evidence type="ECO:0000313" key="3">
    <source>
        <dbReference type="Proteomes" id="UP000662986"/>
    </source>
</evidence>
<proteinExistence type="predicted"/>
<evidence type="ECO:0000313" key="2">
    <source>
        <dbReference type="EMBL" id="QSE87869.1"/>
    </source>
</evidence>
<sequence>MTEVRSLPIRVAPLPGEAIDSWLEAIAHRTGTAFVDLDTALRPDDSTAADRVRRPNLWPMHLRPNDVDTIAAAADLPVAVVEAMTLARYDGVALSLNGRKGRAAAGLPWGRGRRSRYCPDCLAESGGRWQLHWRLGCVFACTEHHCLLADTCPRCESFQRCRRPLREVVPSPDRCAHRSADTARPRGLTRCGGDLTSAPVMRLRPDHPAIRAQQRVLDVLTAGRGAFGVYADRPSGARVVLADLHAIASRVLVYGSIEEIAARVPTDLADALARIRSAPASEAPAFRGSELSGAGGAIATAVAVTTAMTVLDRPDIAEAGEALRWLVHGGRRLGRPVAAGTMCDWGSATSTTLAAIQLAALRPLFVRAVDQLRYRSAAALPSYPSTSAAAVDDTARRIPTLLWPEWSLRFTVAPCSPAQVRPALSVALMLVGTAVRLGEAADRLGSAVRADGVTRTLACLRNSPRWDDSLIALTRLADHLTAKPPPIDYERRRRLDYRALLPDELWHKICRRTGTPHGAGQKADFARCLLFERLSGLPASQSPFLADDYDVRAKRAEFPRALTPALTAPLDEAARRFLDDHGLGEEPVYWRPPPDLLDGLDLPGPDPGAVDLADLHDLVRRDSTALSEIARQLGTTIDVIRHLLENHPAPASPTAAEGFGRRATQTAAEDAVSRSHFVDLYCGQRRTLAEIAAMIGVSRKVAGRLARHHGITPTAGGPPVDPAWFHDQYVTQRRTLRELGHEVGRGVPQMSRIAKQYGIQIRPPSEACRTGEAARRHLRSQ</sequence>
<reference evidence="2 3" key="2">
    <citation type="journal article" date="2022" name="Arch. Microbiol.">
        <title>Rhodococcus pseudokoreensis sp. nov. isolated from the rhizosphere of young M26 apple rootstocks.</title>
        <authorList>
            <person name="Kampfer P."/>
            <person name="Glaeser S.P."/>
            <person name="Blom J."/>
            <person name="Wolf J."/>
            <person name="Benning S."/>
            <person name="Schloter M."/>
            <person name="Neumann-Schaal M."/>
        </authorList>
    </citation>
    <scope>NUCLEOTIDE SEQUENCE [LARGE SCALE GENOMIC DNA]</scope>
    <source>
        <strain evidence="2 3">R79</strain>
    </source>
</reference>
<keyword evidence="3" id="KW-1185">Reference proteome</keyword>
<dbReference type="RefSeq" id="WP_206004633.1">
    <property type="nucleotide sequence ID" value="NZ_CP070617.1"/>
</dbReference>
<name>A0A974VYI4_9NOCA</name>
<accession>A0A974VYI4</accession>
<dbReference type="InterPro" id="IPR009492">
    <property type="entry name" value="TniQ"/>
</dbReference>
<protein>
    <submittedName>
        <fullName evidence="2">TniQ family protein</fullName>
    </submittedName>
</protein>
<evidence type="ECO:0000259" key="1">
    <source>
        <dbReference type="Pfam" id="PF06527"/>
    </source>
</evidence>
<organism evidence="2 3">
    <name type="scientific">Rhodococcus pseudokoreensis</name>
    <dbReference type="NCBI Taxonomy" id="2811421"/>
    <lineage>
        <taxon>Bacteria</taxon>
        <taxon>Bacillati</taxon>
        <taxon>Actinomycetota</taxon>
        <taxon>Actinomycetes</taxon>
        <taxon>Mycobacteriales</taxon>
        <taxon>Nocardiaceae</taxon>
        <taxon>Rhodococcus</taxon>
    </lineage>
</organism>
<dbReference type="EMBL" id="CP070617">
    <property type="protein sequence ID" value="QSE87869.1"/>
    <property type="molecule type" value="Genomic_DNA"/>
</dbReference>
<dbReference type="Pfam" id="PF06527">
    <property type="entry name" value="TniQ"/>
    <property type="match status" value="1"/>
</dbReference>
<feature type="domain" description="TniQ" evidence="1">
    <location>
        <begin position="8"/>
        <end position="148"/>
    </location>
</feature>